<dbReference type="AlphaFoldDB" id="A0A835RBD5"/>
<evidence type="ECO:0000256" key="2">
    <source>
        <dbReference type="ARBA" id="ARBA00022676"/>
    </source>
</evidence>
<keyword evidence="5" id="KW-1185">Reference proteome</keyword>
<proteinExistence type="inferred from homology"/>
<evidence type="ECO:0000313" key="4">
    <source>
        <dbReference type="EMBL" id="KAG0486046.1"/>
    </source>
</evidence>
<dbReference type="Gene3D" id="3.40.50.2000">
    <property type="entry name" value="Glycogen Phosphorylase B"/>
    <property type="match status" value="2"/>
</dbReference>
<protein>
    <submittedName>
        <fullName evidence="4">Uncharacterized protein</fullName>
    </submittedName>
</protein>
<reference evidence="5 6" key="1">
    <citation type="journal article" date="2020" name="Nat. Food">
        <title>A phased Vanilla planifolia genome enables genetic improvement of flavour and production.</title>
        <authorList>
            <person name="Hasing T."/>
            <person name="Tang H."/>
            <person name="Brym M."/>
            <person name="Khazi F."/>
            <person name="Huang T."/>
            <person name="Chambers A.H."/>
        </authorList>
    </citation>
    <scope>NUCLEOTIDE SEQUENCE [LARGE SCALE GENOMIC DNA]</scope>
    <source>
        <tissue evidence="4">Leaf</tissue>
    </source>
</reference>
<accession>A0A835RBD5</accession>
<dbReference type="GO" id="GO:0035251">
    <property type="term" value="F:UDP-glucosyltransferase activity"/>
    <property type="evidence" value="ECO:0007669"/>
    <property type="project" value="TreeGrafter"/>
</dbReference>
<dbReference type="PANTHER" id="PTHR48047:SF45">
    <property type="entry name" value="SCOPOLETIN GLUCOSYLTRANSFERASE-LIKE"/>
    <property type="match status" value="1"/>
</dbReference>
<dbReference type="EMBL" id="JADCNM010000004">
    <property type="protein sequence ID" value="KAG0486046.1"/>
    <property type="molecule type" value="Genomic_DNA"/>
</dbReference>
<dbReference type="EMBL" id="JADCNL010000004">
    <property type="protein sequence ID" value="KAG0484224.1"/>
    <property type="molecule type" value="Genomic_DNA"/>
</dbReference>
<sequence>MGTNDDGIPCLDSMFQAFKHNKQVDPKSYGVVFNSFYVEHCRNVVGRKSWNVGHGSTCNKMESDKKAKGGGDRADEVLKWLDGKNPRSILFMYFSSGVFTTEQLRKMALGLEASGHPFIWAARNVGEDWIPEEFADSIEGRGLVFRGLAPQLLILNHAAVGGFVTYCGRNSSMLILIS</sequence>
<keyword evidence="2" id="KW-0328">Glycosyltransferase</keyword>
<evidence type="ECO:0000256" key="1">
    <source>
        <dbReference type="ARBA" id="ARBA00009995"/>
    </source>
</evidence>
<dbReference type="PANTHER" id="PTHR48047">
    <property type="entry name" value="GLYCOSYLTRANSFERASE"/>
    <property type="match status" value="1"/>
</dbReference>
<comment type="caution">
    <text evidence="4">The sequence shown here is derived from an EMBL/GenBank/DDBJ whole genome shotgun (WGS) entry which is preliminary data.</text>
</comment>
<dbReference type="Proteomes" id="UP000636800">
    <property type="component" value="Unassembled WGS sequence"/>
</dbReference>
<dbReference type="SUPFAM" id="SSF53756">
    <property type="entry name" value="UDP-Glycosyltransferase/glycogen phosphorylase"/>
    <property type="match status" value="1"/>
</dbReference>
<keyword evidence="2" id="KW-0808">Transferase</keyword>
<organism evidence="4 6">
    <name type="scientific">Vanilla planifolia</name>
    <name type="common">Vanilla</name>
    <dbReference type="NCBI Taxonomy" id="51239"/>
    <lineage>
        <taxon>Eukaryota</taxon>
        <taxon>Viridiplantae</taxon>
        <taxon>Streptophyta</taxon>
        <taxon>Embryophyta</taxon>
        <taxon>Tracheophyta</taxon>
        <taxon>Spermatophyta</taxon>
        <taxon>Magnoliopsida</taxon>
        <taxon>Liliopsida</taxon>
        <taxon>Asparagales</taxon>
        <taxon>Orchidaceae</taxon>
        <taxon>Vanilloideae</taxon>
        <taxon>Vanilleae</taxon>
        <taxon>Vanilla</taxon>
    </lineage>
</organism>
<evidence type="ECO:0000313" key="5">
    <source>
        <dbReference type="Proteomes" id="UP000636800"/>
    </source>
</evidence>
<gene>
    <name evidence="4" type="ORF">HPP92_008141</name>
    <name evidence="3" type="ORF">HPP92_008303</name>
</gene>
<name>A0A835RBD5_VANPL</name>
<dbReference type="OrthoDB" id="780184at2759"/>
<evidence type="ECO:0000313" key="6">
    <source>
        <dbReference type="Proteomes" id="UP000639772"/>
    </source>
</evidence>
<comment type="similarity">
    <text evidence="1">Belongs to the UDP-glycosyltransferase family.</text>
</comment>
<evidence type="ECO:0000313" key="3">
    <source>
        <dbReference type="EMBL" id="KAG0484224.1"/>
    </source>
</evidence>
<dbReference type="Proteomes" id="UP000639772">
    <property type="component" value="Unassembled WGS sequence"/>
</dbReference>